<reference evidence="3 4" key="1">
    <citation type="journal article" date="2015" name="Proc. Natl. Acad. Sci. U.S.A.">
        <title>The resurrection genome of Boea hygrometrica: A blueprint for survival of dehydration.</title>
        <authorList>
            <person name="Xiao L."/>
            <person name="Yang G."/>
            <person name="Zhang L."/>
            <person name="Yang X."/>
            <person name="Zhao S."/>
            <person name="Ji Z."/>
            <person name="Zhou Q."/>
            <person name="Hu M."/>
            <person name="Wang Y."/>
            <person name="Chen M."/>
            <person name="Xu Y."/>
            <person name="Jin H."/>
            <person name="Xiao X."/>
            <person name="Hu G."/>
            <person name="Bao F."/>
            <person name="Hu Y."/>
            <person name="Wan P."/>
            <person name="Li L."/>
            <person name="Deng X."/>
            <person name="Kuang T."/>
            <person name="Xiang C."/>
            <person name="Zhu J.K."/>
            <person name="Oliver M.J."/>
            <person name="He Y."/>
        </authorList>
    </citation>
    <scope>NUCLEOTIDE SEQUENCE [LARGE SCALE GENOMIC DNA]</scope>
    <source>
        <strain evidence="4">cv. XS01</strain>
    </source>
</reference>
<sequence>MGFLKSQLGVTSVLILICLVILIVVIMWIAKEEPLTVGTRDQVNDARSAALQPESRDLRRTTDKED</sequence>
<dbReference type="OrthoDB" id="74910at2759"/>
<gene>
    <name evidence="3" type="ORF">F511_29633</name>
</gene>
<proteinExistence type="predicted"/>
<dbReference type="GO" id="GO:0016853">
    <property type="term" value="F:isomerase activity"/>
    <property type="evidence" value="ECO:0007669"/>
    <property type="project" value="UniProtKB-KW"/>
</dbReference>
<name>A0A2Z7C7F5_9LAMI</name>
<evidence type="ECO:0000256" key="2">
    <source>
        <dbReference type="SAM" id="Phobius"/>
    </source>
</evidence>
<protein>
    <submittedName>
        <fullName evidence="3">Protein disulfide isomerase</fullName>
    </submittedName>
</protein>
<feature type="compositionally biased region" description="Basic and acidic residues" evidence="1">
    <location>
        <begin position="54"/>
        <end position="66"/>
    </location>
</feature>
<feature type="transmembrane region" description="Helical" evidence="2">
    <location>
        <begin position="12"/>
        <end position="30"/>
    </location>
</feature>
<evidence type="ECO:0000313" key="3">
    <source>
        <dbReference type="EMBL" id="KZV42814.1"/>
    </source>
</evidence>
<dbReference type="Proteomes" id="UP000250235">
    <property type="component" value="Unassembled WGS sequence"/>
</dbReference>
<keyword evidence="3" id="KW-0413">Isomerase</keyword>
<dbReference type="EMBL" id="KQ998950">
    <property type="protein sequence ID" value="KZV42814.1"/>
    <property type="molecule type" value="Genomic_DNA"/>
</dbReference>
<keyword evidence="2" id="KW-1133">Transmembrane helix</keyword>
<feature type="region of interest" description="Disordered" evidence="1">
    <location>
        <begin position="46"/>
        <end position="66"/>
    </location>
</feature>
<accession>A0A2Z7C7F5</accession>
<keyword evidence="2" id="KW-0812">Transmembrane</keyword>
<keyword evidence="4" id="KW-1185">Reference proteome</keyword>
<evidence type="ECO:0000313" key="4">
    <source>
        <dbReference type="Proteomes" id="UP000250235"/>
    </source>
</evidence>
<dbReference type="AlphaFoldDB" id="A0A2Z7C7F5"/>
<organism evidence="3 4">
    <name type="scientific">Dorcoceras hygrometricum</name>
    <dbReference type="NCBI Taxonomy" id="472368"/>
    <lineage>
        <taxon>Eukaryota</taxon>
        <taxon>Viridiplantae</taxon>
        <taxon>Streptophyta</taxon>
        <taxon>Embryophyta</taxon>
        <taxon>Tracheophyta</taxon>
        <taxon>Spermatophyta</taxon>
        <taxon>Magnoliopsida</taxon>
        <taxon>eudicotyledons</taxon>
        <taxon>Gunneridae</taxon>
        <taxon>Pentapetalae</taxon>
        <taxon>asterids</taxon>
        <taxon>lamiids</taxon>
        <taxon>Lamiales</taxon>
        <taxon>Gesneriaceae</taxon>
        <taxon>Didymocarpoideae</taxon>
        <taxon>Trichosporeae</taxon>
        <taxon>Loxocarpinae</taxon>
        <taxon>Dorcoceras</taxon>
    </lineage>
</organism>
<keyword evidence="2" id="KW-0472">Membrane</keyword>
<evidence type="ECO:0000256" key="1">
    <source>
        <dbReference type="SAM" id="MobiDB-lite"/>
    </source>
</evidence>